<dbReference type="Pfam" id="PF07715">
    <property type="entry name" value="Plug"/>
    <property type="match status" value="1"/>
</dbReference>
<dbReference type="RefSeq" id="WP_133575578.1">
    <property type="nucleotide sequence ID" value="NZ_SNYC01000004.1"/>
</dbReference>
<keyword evidence="12" id="KW-1185">Reference proteome</keyword>
<dbReference type="InterPro" id="IPR036942">
    <property type="entry name" value="Beta-barrel_TonB_sf"/>
</dbReference>
<evidence type="ECO:0000256" key="3">
    <source>
        <dbReference type="ARBA" id="ARBA00022452"/>
    </source>
</evidence>
<evidence type="ECO:0000313" key="11">
    <source>
        <dbReference type="EMBL" id="TDQ09500.1"/>
    </source>
</evidence>
<keyword evidence="4 8" id="KW-0812">Transmembrane</keyword>
<feature type="signal peptide" evidence="9">
    <location>
        <begin position="1"/>
        <end position="20"/>
    </location>
</feature>
<dbReference type="InterPro" id="IPR023996">
    <property type="entry name" value="TonB-dep_OMP_SusC/RagA"/>
</dbReference>
<keyword evidence="7 8" id="KW-0998">Cell outer membrane</keyword>
<dbReference type="SUPFAM" id="SSF56935">
    <property type="entry name" value="Porins"/>
    <property type="match status" value="1"/>
</dbReference>
<dbReference type="SUPFAM" id="SSF49464">
    <property type="entry name" value="Carboxypeptidase regulatory domain-like"/>
    <property type="match status" value="1"/>
</dbReference>
<dbReference type="EMBL" id="SNYC01000004">
    <property type="protein sequence ID" value="TDQ09500.1"/>
    <property type="molecule type" value="Genomic_DNA"/>
</dbReference>
<keyword evidence="5 9" id="KW-0732">Signal</keyword>
<organism evidence="11 12">
    <name type="scientific">Pedobacter metabolipauper</name>
    <dbReference type="NCBI Taxonomy" id="425513"/>
    <lineage>
        <taxon>Bacteria</taxon>
        <taxon>Pseudomonadati</taxon>
        <taxon>Bacteroidota</taxon>
        <taxon>Sphingobacteriia</taxon>
        <taxon>Sphingobacteriales</taxon>
        <taxon>Sphingobacteriaceae</taxon>
        <taxon>Pedobacter</taxon>
    </lineage>
</organism>
<protein>
    <submittedName>
        <fullName evidence="11">TonB-linked SusC/RagA family outer membrane protein</fullName>
    </submittedName>
</protein>
<keyword evidence="2 8" id="KW-0813">Transport</keyword>
<dbReference type="GO" id="GO:0044718">
    <property type="term" value="P:siderophore transmembrane transport"/>
    <property type="evidence" value="ECO:0007669"/>
    <property type="project" value="TreeGrafter"/>
</dbReference>
<comment type="caution">
    <text evidence="11">The sequence shown here is derived from an EMBL/GenBank/DDBJ whole genome shotgun (WGS) entry which is preliminary data.</text>
</comment>
<comment type="similarity">
    <text evidence="8">Belongs to the TonB-dependent receptor family.</text>
</comment>
<evidence type="ECO:0000256" key="2">
    <source>
        <dbReference type="ARBA" id="ARBA00022448"/>
    </source>
</evidence>
<gene>
    <name evidence="11" type="ORF">ATK78_1656</name>
</gene>
<feature type="chain" id="PRO_5020348692" evidence="9">
    <location>
        <begin position="21"/>
        <end position="1024"/>
    </location>
</feature>
<dbReference type="Gene3D" id="2.170.130.10">
    <property type="entry name" value="TonB-dependent receptor, plug domain"/>
    <property type="match status" value="1"/>
</dbReference>
<evidence type="ECO:0000256" key="1">
    <source>
        <dbReference type="ARBA" id="ARBA00004571"/>
    </source>
</evidence>
<dbReference type="OrthoDB" id="9768177at2"/>
<evidence type="ECO:0000256" key="9">
    <source>
        <dbReference type="SAM" id="SignalP"/>
    </source>
</evidence>
<dbReference type="GO" id="GO:0009279">
    <property type="term" value="C:cell outer membrane"/>
    <property type="evidence" value="ECO:0007669"/>
    <property type="project" value="UniProtKB-SubCell"/>
</dbReference>
<keyword evidence="3 8" id="KW-1134">Transmembrane beta strand</keyword>
<proteinExistence type="inferred from homology"/>
<dbReference type="GO" id="GO:0015344">
    <property type="term" value="F:siderophore uptake transmembrane transporter activity"/>
    <property type="evidence" value="ECO:0007669"/>
    <property type="project" value="TreeGrafter"/>
</dbReference>
<dbReference type="NCBIfam" id="TIGR04056">
    <property type="entry name" value="OMP_RagA_SusC"/>
    <property type="match status" value="1"/>
</dbReference>
<dbReference type="PANTHER" id="PTHR30069:SF29">
    <property type="entry name" value="HEMOGLOBIN AND HEMOGLOBIN-HAPTOGLOBIN-BINDING PROTEIN 1-RELATED"/>
    <property type="match status" value="1"/>
</dbReference>
<comment type="subcellular location">
    <subcellularLocation>
        <location evidence="1 8">Cell outer membrane</location>
        <topology evidence="1 8">Multi-pass membrane protein</topology>
    </subcellularLocation>
</comment>
<dbReference type="Gene3D" id="2.60.40.1120">
    <property type="entry name" value="Carboxypeptidase-like, regulatory domain"/>
    <property type="match status" value="1"/>
</dbReference>
<evidence type="ECO:0000256" key="6">
    <source>
        <dbReference type="ARBA" id="ARBA00023136"/>
    </source>
</evidence>
<sequence length="1024" mass="112166">MKKLLQSLFVSLLFTFSVMAQERTITGTVTGSEDKLPLPGVSVRIKGVKGGTLTGADGKYSIRASSGATLVFTSIGYKVIERVITGSEISVALEADENVLSEVIVSGVAAATSKEKLTVSITKLSEAQLTAVTATSIGNALAGKVAGVRTSSSGGGPGGSVDIQLRGNNNLPGVGSDPLILLDGIILNGGISAINSDDVESMEIIKGAAGSALYGSRAGNGVISIITKRGKGLSMNTTQVTLRNELALSNLADKIDLATHHPYRLATDYLTYVGQYTRYAGVTYPAGYRGAGYDPGISGNRAIDTDHYADNEYGVVNDQQDLLFGTGTNYTNYAAVSSRSEKSNIFTSFENNAQKGVIKDASGYKRQNFRLNLDHQIAPWLKLSTSNLYINTKSSTANGGFWTVIISEPDADFLQPNTDGQPYYIRVNQFNGEQTNPLYGNHKNQNSNMVNRWLGNYSANAKFTQWANLDVSHSIEIQNYDYYSYNPYDTWNSTATAYTLGGLSKESSKTSTNNTQATLNLSGKVADLLIKGKLSYLYEDRKYDFTRATGSGGLKYAGVPQLSNFTTINSTSSTEVEKAENYFAILSLDFKDRYLFDGMFRYDGSSLFGPDSRWNPYFRVSGAYRISQDLTIPGIDEFKIRAAYGTAGIRPGYSYQYEYFTLTNGVPTPSQKGNTGLKPSKTKETEFGLNVNFLKKFTFEGVYAKSTTDDQFLNVGILGFLNGGFPNEYRNAGSIESKTLELTLGANWVNNQDFSWTSNVTFSRIRQKITSLPIPPYLYGSTDGGGAQMFYIKEGETYGAMYGNDWVRSLDQMAAQLPAGKTIGDYEVNSEGYVIDKGTQGLATEKAIKLKDATGNNWYGKIGDGNADFNLGIANTFKYKGFNLYFLVDIKKGGDIYNSKNQWMTRDYRNVAMDMSGVPDGQKKTYDYFVNFYDVNVINTYWVEDASYIKFREVALGYTFSTKQLGLFKGVVKNITAKAIGRNLLTISDYKGYDPEVGSVSQPYDGINKYPNYRSFGFSLTAEF</sequence>
<dbReference type="InterPro" id="IPR037066">
    <property type="entry name" value="Plug_dom_sf"/>
</dbReference>
<dbReference type="Pfam" id="PF13715">
    <property type="entry name" value="CarbopepD_reg_2"/>
    <property type="match status" value="1"/>
</dbReference>
<dbReference type="InterPro" id="IPR012910">
    <property type="entry name" value="Plug_dom"/>
</dbReference>
<evidence type="ECO:0000313" key="12">
    <source>
        <dbReference type="Proteomes" id="UP000295620"/>
    </source>
</evidence>
<accession>A0A4R6SUS7</accession>
<dbReference type="Proteomes" id="UP000295620">
    <property type="component" value="Unassembled WGS sequence"/>
</dbReference>
<evidence type="ECO:0000256" key="8">
    <source>
        <dbReference type="PROSITE-ProRule" id="PRU01360"/>
    </source>
</evidence>
<evidence type="ECO:0000256" key="4">
    <source>
        <dbReference type="ARBA" id="ARBA00022692"/>
    </source>
</evidence>
<keyword evidence="6 8" id="KW-0472">Membrane</keyword>
<evidence type="ECO:0000256" key="5">
    <source>
        <dbReference type="ARBA" id="ARBA00022729"/>
    </source>
</evidence>
<dbReference type="PANTHER" id="PTHR30069">
    <property type="entry name" value="TONB-DEPENDENT OUTER MEMBRANE RECEPTOR"/>
    <property type="match status" value="1"/>
</dbReference>
<dbReference type="AlphaFoldDB" id="A0A4R6SUS7"/>
<reference evidence="11 12" key="1">
    <citation type="submission" date="2019-03" db="EMBL/GenBank/DDBJ databases">
        <title>Genomic Encyclopedia of Archaeal and Bacterial Type Strains, Phase II (KMG-II): from individual species to whole genera.</title>
        <authorList>
            <person name="Goeker M."/>
        </authorList>
    </citation>
    <scope>NUCLEOTIDE SEQUENCE [LARGE SCALE GENOMIC DNA]</scope>
    <source>
        <strain evidence="11 12">DSM 19035</strain>
    </source>
</reference>
<name>A0A4R6SUS7_9SPHI</name>
<evidence type="ECO:0000256" key="7">
    <source>
        <dbReference type="ARBA" id="ARBA00023237"/>
    </source>
</evidence>
<dbReference type="InterPro" id="IPR039426">
    <property type="entry name" value="TonB-dep_rcpt-like"/>
</dbReference>
<feature type="domain" description="TonB-dependent receptor plug" evidence="10">
    <location>
        <begin position="114"/>
        <end position="222"/>
    </location>
</feature>
<dbReference type="Gene3D" id="2.40.170.20">
    <property type="entry name" value="TonB-dependent receptor, beta-barrel domain"/>
    <property type="match status" value="1"/>
</dbReference>
<evidence type="ECO:0000259" key="10">
    <source>
        <dbReference type="Pfam" id="PF07715"/>
    </source>
</evidence>
<dbReference type="PROSITE" id="PS52016">
    <property type="entry name" value="TONB_DEPENDENT_REC_3"/>
    <property type="match status" value="1"/>
</dbReference>
<dbReference type="InterPro" id="IPR008969">
    <property type="entry name" value="CarboxyPept-like_regulatory"/>
</dbReference>